<dbReference type="RefSeq" id="WP_019952001.1">
    <property type="nucleotide sequence ID" value="NZ_JBHLVX010000067.1"/>
</dbReference>
<dbReference type="CDD" id="cd11386">
    <property type="entry name" value="MCP_signal"/>
    <property type="match status" value="1"/>
</dbReference>
<dbReference type="SMART" id="SM01049">
    <property type="entry name" value="Cache_2"/>
    <property type="match status" value="1"/>
</dbReference>
<gene>
    <name evidence="14" type="ORF">ACFFHW_17360</name>
</gene>
<dbReference type="PROSITE" id="PS50111">
    <property type="entry name" value="CHEMOTAXIS_TRANSDUC_2"/>
    <property type="match status" value="1"/>
</dbReference>
<evidence type="ECO:0000256" key="12">
    <source>
        <dbReference type="SAM" id="Phobius"/>
    </source>
</evidence>
<keyword evidence="7 9" id="KW-0807">Transducer</keyword>
<dbReference type="SMART" id="SM00283">
    <property type="entry name" value="MA"/>
    <property type="match status" value="1"/>
</dbReference>
<reference evidence="14 15" key="1">
    <citation type="submission" date="2024-09" db="EMBL/GenBank/DDBJ databases">
        <authorList>
            <person name="Sun Q."/>
            <person name="Mori K."/>
        </authorList>
    </citation>
    <scope>NUCLEOTIDE SEQUENCE [LARGE SCALE GENOMIC DNA]</scope>
    <source>
        <strain evidence="14 15">CCM 7415</strain>
    </source>
</reference>
<dbReference type="InterPro" id="IPR033480">
    <property type="entry name" value="sCache_2"/>
</dbReference>
<dbReference type="Pfam" id="PF00015">
    <property type="entry name" value="MCPsignal"/>
    <property type="match status" value="1"/>
</dbReference>
<feature type="domain" description="Methyl-accepting transducer" evidence="13">
    <location>
        <begin position="263"/>
        <end position="492"/>
    </location>
</feature>
<accession>A0ABV6G7S2</accession>
<proteinExistence type="inferred from homology"/>
<keyword evidence="2" id="KW-1003">Cell membrane</keyword>
<evidence type="ECO:0000313" key="14">
    <source>
        <dbReference type="EMBL" id="MFC0269734.1"/>
    </source>
</evidence>
<feature type="region of interest" description="Disordered" evidence="11">
    <location>
        <begin position="274"/>
        <end position="301"/>
    </location>
</feature>
<evidence type="ECO:0000256" key="3">
    <source>
        <dbReference type="ARBA" id="ARBA00022481"/>
    </source>
</evidence>
<dbReference type="SUPFAM" id="SSF58104">
    <property type="entry name" value="Methyl-accepting chemotaxis protein (MCP) signaling domain"/>
    <property type="match status" value="1"/>
</dbReference>
<dbReference type="InterPro" id="IPR004089">
    <property type="entry name" value="MCPsignal_dom"/>
</dbReference>
<protein>
    <submittedName>
        <fullName evidence="14">Methyl-accepting chemotaxis protein</fullName>
    </submittedName>
</protein>
<keyword evidence="10" id="KW-0175">Coiled coil</keyword>
<dbReference type="Gene3D" id="1.10.287.950">
    <property type="entry name" value="Methyl-accepting chemotaxis protein"/>
    <property type="match status" value="1"/>
</dbReference>
<name>A0ABV6G7S2_9GAMM</name>
<organism evidence="14 15">
    <name type="scientific">Kushneria aurantia</name>
    <dbReference type="NCBI Taxonomy" id="504092"/>
    <lineage>
        <taxon>Bacteria</taxon>
        <taxon>Pseudomonadati</taxon>
        <taxon>Pseudomonadota</taxon>
        <taxon>Gammaproteobacteria</taxon>
        <taxon>Oceanospirillales</taxon>
        <taxon>Halomonadaceae</taxon>
        <taxon>Kushneria</taxon>
    </lineage>
</organism>
<evidence type="ECO:0000256" key="7">
    <source>
        <dbReference type="ARBA" id="ARBA00023224"/>
    </source>
</evidence>
<keyword evidence="4 12" id="KW-0812">Transmembrane</keyword>
<dbReference type="Pfam" id="PF08269">
    <property type="entry name" value="dCache_2"/>
    <property type="match status" value="1"/>
</dbReference>
<dbReference type="PANTHER" id="PTHR43531:SF14">
    <property type="entry name" value="METHYL-ACCEPTING CHEMOTAXIS PROTEIN I-RELATED"/>
    <property type="match status" value="1"/>
</dbReference>
<dbReference type="InterPro" id="IPR051310">
    <property type="entry name" value="MCP_chemotaxis"/>
</dbReference>
<dbReference type="Proteomes" id="UP001589814">
    <property type="component" value="Unassembled WGS sequence"/>
</dbReference>
<evidence type="ECO:0000256" key="9">
    <source>
        <dbReference type="PROSITE-ProRule" id="PRU00284"/>
    </source>
</evidence>
<comment type="caution">
    <text evidence="14">The sequence shown here is derived from an EMBL/GenBank/DDBJ whole genome shotgun (WGS) entry which is preliminary data.</text>
</comment>
<sequence>MYLLLALIWAGMLLLTAMMAWNARNTIFEEREKQLRATVAMAETLFAGFHERAADDPFSQESGLTRALDALSVMRFGNDLQNYIFAFDDELKILYHPRREVGQDMSSTGDGAVGNIYSVLGEKAMASGSGFVNYADDTPDPETGDTVYKLAYVERFAPWQVNLAASVKVNDIRNAFRNTLMLYLTLMVIIGGFVTLAFVLLYRSISRSLGGEPNYAVERVREIAEGHFDRKMTLRGNDRSSLLFHIESMRAQLAATIADIRSASESIDTGSREIAAGNNDLSSRTEQQAASLEETASSMEELTSTVRQNADNAGQATQLSGQALEEMESGREVIGRVVTTMGDIRESSGRINEIITMIDSIAFQTNLLALNASVEAARAGEHGRGFAVVAGEVRNLASRSASAASEIRELIGRSVSQVESGSELVTEADSSINRIAESARRVNDLMSEIAAASKEQSNGIEQVNQAVTQMDQVTQQNAALVEEAAAAASSLEDQASRLYQSVSRFSI</sequence>
<dbReference type="PANTHER" id="PTHR43531">
    <property type="entry name" value="PROTEIN ICFG"/>
    <property type="match status" value="1"/>
</dbReference>
<feature type="coiled-coil region" evidence="10">
    <location>
        <begin position="435"/>
        <end position="483"/>
    </location>
</feature>
<evidence type="ECO:0000256" key="11">
    <source>
        <dbReference type="SAM" id="MobiDB-lite"/>
    </source>
</evidence>
<evidence type="ECO:0000256" key="6">
    <source>
        <dbReference type="ARBA" id="ARBA00023136"/>
    </source>
</evidence>
<comment type="similarity">
    <text evidence="8">Belongs to the methyl-accepting chemotaxis (MCP) protein family.</text>
</comment>
<dbReference type="EMBL" id="JBHLVX010000067">
    <property type="protein sequence ID" value="MFC0269734.1"/>
    <property type="molecule type" value="Genomic_DNA"/>
</dbReference>
<feature type="compositionally biased region" description="Polar residues" evidence="11">
    <location>
        <begin position="279"/>
        <end position="301"/>
    </location>
</feature>
<evidence type="ECO:0000256" key="2">
    <source>
        <dbReference type="ARBA" id="ARBA00022475"/>
    </source>
</evidence>
<keyword evidence="15" id="KW-1185">Reference proteome</keyword>
<evidence type="ECO:0000256" key="4">
    <source>
        <dbReference type="ARBA" id="ARBA00022692"/>
    </source>
</evidence>
<evidence type="ECO:0000256" key="8">
    <source>
        <dbReference type="ARBA" id="ARBA00029447"/>
    </source>
</evidence>
<dbReference type="InterPro" id="IPR004010">
    <property type="entry name" value="Double_Cache_2"/>
</dbReference>
<dbReference type="Gene3D" id="3.30.450.20">
    <property type="entry name" value="PAS domain"/>
    <property type="match status" value="1"/>
</dbReference>
<dbReference type="InterPro" id="IPR004090">
    <property type="entry name" value="Chemotax_Me-accpt_rcpt"/>
</dbReference>
<comment type="subcellular location">
    <subcellularLocation>
        <location evidence="1">Cell membrane</location>
        <topology evidence="1">Multi-pass membrane protein</topology>
    </subcellularLocation>
</comment>
<keyword evidence="6 12" id="KW-0472">Membrane</keyword>
<evidence type="ECO:0000256" key="10">
    <source>
        <dbReference type="SAM" id="Coils"/>
    </source>
</evidence>
<keyword evidence="3" id="KW-0488">Methylation</keyword>
<evidence type="ECO:0000313" key="15">
    <source>
        <dbReference type="Proteomes" id="UP001589814"/>
    </source>
</evidence>
<dbReference type="PRINTS" id="PR00260">
    <property type="entry name" value="CHEMTRNSDUCR"/>
</dbReference>
<feature type="transmembrane region" description="Helical" evidence="12">
    <location>
        <begin position="180"/>
        <end position="202"/>
    </location>
</feature>
<evidence type="ECO:0000256" key="1">
    <source>
        <dbReference type="ARBA" id="ARBA00004651"/>
    </source>
</evidence>
<evidence type="ECO:0000259" key="13">
    <source>
        <dbReference type="PROSITE" id="PS50111"/>
    </source>
</evidence>
<keyword evidence="5 12" id="KW-1133">Transmembrane helix</keyword>
<evidence type="ECO:0000256" key="5">
    <source>
        <dbReference type="ARBA" id="ARBA00022989"/>
    </source>
</evidence>